<name>A0A9Q1HXE4_CONCO</name>
<proteinExistence type="inferred from homology"/>
<keyword evidence="3 9" id="KW-0812">Transmembrane</keyword>
<dbReference type="OrthoDB" id="2148490at2759"/>
<comment type="caution">
    <text evidence="13">The sequence shown here is derived from an EMBL/GenBank/DDBJ whole genome shotgun (WGS) entry which is preliminary data.</text>
</comment>
<keyword evidence="14" id="KW-1185">Reference proteome</keyword>
<feature type="transmembrane region" description="Helical" evidence="11">
    <location>
        <begin position="75"/>
        <end position="93"/>
    </location>
</feature>
<protein>
    <recommendedName>
        <fullName evidence="12">Membrane insertase YidC/Oxa/ALB C-terminal domain-containing protein</fullName>
    </recommendedName>
</protein>
<dbReference type="CDD" id="cd20069">
    <property type="entry name" value="5TM_Oxa1-like"/>
    <property type="match status" value="1"/>
</dbReference>
<evidence type="ECO:0000313" key="14">
    <source>
        <dbReference type="Proteomes" id="UP001152803"/>
    </source>
</evidence>
<evidence type="ECO:0000256" key="3">
    <source>
        <dbReference type="ARBA" id="ARBA00022692"/>
    </source>
</evidence>
<feature type="compositionally biased region" description="Pro residues" evidence="10">
    <location>
        <begin position="123"/>
        <end position="134"/>
    </location>
</feature>
<keyword evidence="8 11" id="KW-0472">Membrane</keyword>
<evidence type="ECO:0000256" key="7">
    <source>
        <dbReference type="ARBA" id="ARBA00023128"/>
    </source>
</evidence>
<evidence type="ECO:0000259" key="12">
    <source>
        <dbReference type="Pfam" id="PF02096"/>
    </source>
</evidence>
<evidence type="ECO:0000256" key="9">
    <source>
        <dbReference type="RuleBase" id="RU003945"/>
    </source>
</evidence>
<dbReference type="GO" id="GO:0032977">
    <property type="term" value="F:membrane insertase activity"/>
    <property type="evidence" value="ECO:0007669"/>
    <property type="project" value="InterPro"/>
</dbReference>
<evidence type="ECO:0000256" key="2">
    <source>
        <dbReference type="ARBA" id="ARBA00009877"/>
    </source>
</evidence>
<keyword evidence="4" id="KW-0999">Mitochondrion inner membrane</keyword>
<dbReference type="AlphaFoldDB" id="A0A9Q1HXE4"/>
<comment type="similarity">
    <text evidence="2 9">Belongs to the OXA1/ALB3/YidC family.</text>
</comment>
<keyword evidence="5" id="KW-0809">Transit peptide</keyword>
<dbReference type="Pfam" id="PF02096">
    <property type="entry name" value="60KD_IMP"/>
    <property type="match status" value="1"/>
</dbReference>
<feature type="region of interest" description="Disordered" evidence="10">
    <location>
        <begin position="119"/>
        <end position="152"/>
    </location>
</feature>
<accession>A0A9Q1HXE4</accession>
<dbReference type="GO" id="GO:0032979">
    <property type="term" value="P:protein insertion into mitochondrial inner membrane from matrix"/>
    <property type="evidence" value="ECO:0007669"/>
    <property type="project" value="TreeGrafter"/>
</dbReference>
<evidence type="ECO:0000256" key="8">
    <source>
        <dbReference type="ARBA" id="ARBA00023136"/>
    </source>
</evidence>
<evidence type="ECO:0000256" key="6">
    <source>
        <dbReference type="ARBA" id="ARBA00022989"/>
    </source>
</evidence>
<dbReference type="PANTHER" id="PTHR12428:SF66">
    <property type="entry name" value="MITOCHONDRIAL INNER MEMBRANE PROTEIN OXA1L"/>
    <property type="match status" value="1"/>
</dbReference>
<comment type="subcellular location">
    <subcellularLocation>
        <location evidence="9">Membrane</location>
        <topology evidence="9">Multi-pass membrane protein</topology>
    </subcellularLocation>
    <subcellularLocation>
        <location evidence="1">Mitochondrion inner membrane</location>
        <topology evidence="1">Multi-pass membrane protein</topology>
    </subcellularLocation>
</comment>
<dbReference type="PANTHER" id="PTHR12428">
    <property type="entry name" value="OXA1"/>
    <property type="match status" value="1"/>
</dbReference>
<evidence type="ECO:0000256" key="1">
    <source>
        <dbReference type="ARBA" id="ARBA00004448"/>
    </source>
</evidence>
<evidence type="ECO:0000256" key="10">
    <source>
        <dbReference type="SAM" id="MobiDB-lite"/>
    </source>
</evidence>
<dbReference type="InterPro" id="IPR028055">
    <property type="entry name" value="YidC/Oxa/ALB_C"/>
</dbReference>
<dbReference type="Proteomes" id="UP001152803">
    <property type="component" value="Unassembled WGS sequence"/>
</dbReference>
<evidence type="ECO:0000256" key="11">
    <source>
        <dbReference type="SAM" id="Phobius"/>
    </source>
</evidence>
<keyword evidence="7" id="KW-0496">Mitochondrion</keyword>
<dbReference type="GO" id="GO:0005743">
    <property type="term" value="C:mitochondrial inner membrane"/>
    <property type="evidence" value="ECO:0007669"/>
    <property type="project" value="UniProtKB-SubCell"/>
</dbReference>
<dbReference type="EMBL" id="JAFJMO010000008">
    <property type="protein sequence ID" value="KAJ8268750.1"/>
    <property type="molecule type" value="Genomic_DNA"/>
</dbReference>
<evidence type="ECO:0000256" key="5">
    <source>
        <dbReference type="ARBA" id="ARBA00022946"/>
    </source>
</evidence>
<keyword evidence="6 11" id="KW-1133">Transmembrane helix</keyword>
<evidence type="ECO:0000256" key="4">
    <source>
        <dbReference type="ARBA" id="ARBA00022792"/>
    </source>
</evidence>
<reference evidence="13" key="1">
    <citation type="journal article" date="2023" name="Science">
        <title>Genome structures resolve the early diversification of teleost fishes.</title>
        <authorList>
            <person name="Parey E."/>
            <person name="Louis A."/>
            <person name="Montfort J."/>
            <person name="Bouchez O."/>
            <person name="Roques C."/>
            <person name="Iampietro C."/>
            <person name="Lluch J."/>
            <person name="Castinel A."/>
            <person name="Donnadieu C."/>
            <person name="Desvignes T."/>
            <person name="Floi Bucao C."/>
            <person name="Jouanno E."/>
            <person name="Wen M."/>
            <person name="Mejri S."/>
            <person name="Dirks R."/>
            <person name="Jansen H."/>
            <person name="Henkel C."/>
            <person name="Chen W.J."/>
            <person name="Zahm M."/>
            <person name="Cabau C."/>
            <person name="Klopp C."/>
            <person name="Thompson A.W."/>
            <person name="Robinson-Rechavi M."/>
            <person name="Braasch I."/>
            <person name="Lecointre G."/>
            <person name="Bobe J."/>
            <person name="Postlethwait J.H."/>
            <person name="Berthelot C."/>
            <person name="Roest Crollius H."/>
            <person name="Guiguen Y."/>
        </authorList>
    </citation>
    <scope>NUCLEOTIDE SEQUENCE</scope>
    <source>
        <strain evidence="13">Concon-B</strain>
    </source>
</reference>
<dbReference type="InterPro" id="IPR001708">
    <property type="entry name" value="YidC/ALB3/OXA1/COX18"/>
</dbReference>
<evidence type="ECO:0000313" key="13">
    <source>
        <dbReference type="EMBL" id="KAJ8268750.1"/>
    </source>
</evidence>
<organism evidence="13 14">
    <name type="scientific">Conger conger</name>
    <name type="common">Conger eel</name>
    <name type="synonym">Muraena conger</name>
    <dbReference type="NCBI Taxonomy" id="82655"/>
    <lineage>
        <taxon>Eukaryota</taxon>
        <taxon>Metazoa</taxon>
        <taxon>Chordata</taxon>
        <taxon>Craniata</taxon>
        <taxon>Vertebrata</taxon>
        <taxon>Euteleostomi</taxon>
        <taxon>Actinopterygii</taxon>
        <taxon>Neopterygii</taxon>
        <taxon>Teleostei</taxon>
        <taxon>Anguilliformes</taxon>
        <taxon>Congridae</taxon>
        <taxon>Conger</taxon>
    </lineage>
</organism>
<feature type="domain" description="Membrane insertase YidC/Oxa/ALB C-terminal" evidence="12">
    <location>
        <begin position="4"/>
        <end position="106"/>
    </location>
</feature>
<sequence>MSFFIGLRQMAYLPVPSMQSGGLWWFTDLTAADPVYILPVAVTLSMFAIVELGAESGVDNPNLRAMKTVFRVMPLIILPLTISFPTAVFTYWLTSNLFSLGQVALLKHPAIRQRLRIPERITHPPPPLPPPPASSRPSRLAGQTLSSPNSWRREKGGLKITWISQPKVLSGRHSPIILCNRLAGPAWQPDKPIKAQLHSHAFTIQLLCPGDLLHCLSAWQEVFVECFLSALGSEDGAIPHPNPDPLGEAC</sequence>
<gene>
    <name evidence="13" type="ORF">COCON_G00113570</name>
</gene>